<evidence type="ECO:0000256" key="4">
    <source>
        <dbReference type="ARBA" id="ARBA00022692"/>
    </source>
</evidence>
<evidence type="ECO:0000256" key="3">
    <source>
        <dbReference type="ARBA" id="ARBA00022606"/>
    </source>
</evidence>
<accession>A0A3F2ZEN8</accession>
<keyword evidence="2" id="KW-1003">Cell membrane</keyword>
<feature type="transmembrane region" description="Helical" evidence="10">
    <location>
        <begin position="135"/>
        <end position="156"/>
    </location>
</feature>
<dbReference type="GO" id="GO:0005886">
    <property type="term" value="C:plasma membrane"/>
    <property type="evidence" value="ECO:0007669"/>
    <property type="project" value="UniProtKB-SubCell"/>
</dbReference>
<dbReference type="Proteomes" id="UP000092462">
    <property type="component" value="Unassembled WGS sequence"/>
</dbReference>
<evidence type="ECO:0000256" key="5">
    <source>
        <dbReference type="ARBA" id="ARBA00022725"/>
    </source>
</evidence>
<comment type="subcellular location">
    <subcellularLocation>
        <location evidence="1 10">Cell membrane</location>
        <topology evidence="1 10">Multi-pass membrane protein</topology>
    </subcellularLocation>
</comment>
<evidence type="ECO:0000256" key="1">
    <source>
        <dbReference type="ARBA" id="ARBA00004651"/>
    </source>
</evidence>
<reference evidence="11" key="1">
    <citation type="submission" date="2022-08" db="UniProtKB">
        <authorList>
            <consortium name="EnsemblMetazoa"/>
        </authorList>
    </citation>
    <scope>IDENTIFICATION</scope>
    <source>
        <strain evidence="11">Israel</strain>
    </source>
</reference>
<dbReference type="VEuPathDB" id="VectorBase:PPAI013288"/>
<dbReference type="EMBL" id="AJVK01003856">
    <property type="status" value="NOT_ANNOTATED_CDS"/>
    <property type="molecule type" value="Genomic_DNA"/>
</dbReference>
<feature type="transmembrane region" description="Helical" evidence="10">
    <location>
        <begin position="188"/>
        <end position="214"/>
    </location>
</feature>
<keyword evidence="7 10" id="KW-0472">Membrane</keyword>
<dbReference type="PANTHER" id="PTHR21137:SF35">
    <property type="entry name" value="ODORANT RECEPTOR 19A-RELATED"/>
    <property type="match status" value="1"/>
</dbReference>
<comment type="caution">
    <text evidence="10">Lacks conserved residue(s) required for the propagation of feature annotation.</text>
</comment>
<protein>
    <recommendedName>
        <fullName evidence="10">Odorant receptor</fullName>
    </recommendedName>
</protein>
<proteinExistence type="inferred from homology"/>
<evidence type="ECO:0000256" key="6">
    <source>
        <dbReference type="ARBA" id="ARBA00022989"/>
    </source>
</evidence>
<keyword evidence="8 10" id="KW-0675">Receptor</keyword>
<dbReference type="GO" id="GO:0004984">
    <property type="term" value="F:olfactory receptor activity"/>
    <property type="evidence" value="ECO:0007669"/>
    <property type="project" value="InterPro"/>
</dbReference>
<dbReference type="AlphaFoldDB" id="A0A3F2ZEN8"/>
<evidence type="ECO:0000256" key="2">
    <source>
        <dbReference type="ARBA" id="ARBA00022475"/>
    </source>
</evidence>
<comment type="similarity">
    <text evidence="10">Belongs to the insect chemoreceptor superfamily. Heteromeric odorant receptor channel (TC 1.A.69) family.</text>
</comment>
<keyword evidence="5 10" id="KW-0552">Olfaction</keyword>
<dbReference type="InterPro" id="IPR004117">
    <property type="entry name" value="7tm6_olfct_rcpt"/>
</dbReference>
<dbReference type="Pfam" id="PF02949">
    <property type="entry name" value="7tm_6"/>
    <property type="match status" value="1"/>
</dbReference>
<evidence type="ECO:0000256" key="9">
    <source>
        <dbReference type="ARBA" id="ARBA00023224"/>
    </source>
</evidence>
<feature type="transmembrane region" description="Helical" evidence="10">
    <location>
        <begin position="41"/>
        <end position="59"/>
    </location>
</feature>
<name>A0A3F2ZEN8_PHLPP</name>
<dbReference type="GO" id="GO:0007165">
    <property type="term" value="P:signal transduction"/>
    <property type="evidence" value="ECO:0007669"/>
    <property type="project" value="UniProtKB-KW"/>
</dbReference>
<keyword evidence="12" id="KW-1185">Reference proteome</keyword>
<dbReference type="GO" id="GO:0005549">
    <property type="term" value="F:odorant binding"/>
    <property type="evidence" value="ECO:0007669"/>
    <property type="project" value="InterPro"/>
</dbReference>
<keyword evidence="4 10" id="KW-0812">Transmembrane</keyword>
<evidence type="ECO:0000313" key="12">
    <source>
        <dbReference type="Proteomes" id="UP000092462"/>
    </source>
</evidence>
<keyword evidence="9 10" id="KW-0807">Transducer</keyword>
<dbReference type="PANTHER" id="PTHR21137">
    <property type="entry name" value="ODORANT RECEPTOR"/>
    <property type="match status" value="1"/>
</dbReference>
<evidence type="ECO:0000256" key="7">
    <source>
        <dbReference type="ARBA" id="ARBA00023136"/>
    </source>
</evidence>
<evidence type="ECO:0000256" key="10">
    <source>
        <dbReference type="RuleBase" id="RU351113"/>
    </source>
</evidence>
<evidence type="ECO:0000313" key="11">
    <source>
        <dbReference type="EnsemblMetazoa" id="PPAI013288-PA"/>
    </source>
</evidence>
<sequence length="376" mass="43687">MVQYIECYPEYQKFKKFIKRLMSILNLSFIPWKVVRGYEKCILVIFEIYCLISAIYTLVYFEQTLMVFLLRVTIAAGYLQLLTKTLSILTQPNQLKVLFLFIEEAHQVCEFDLIVDSPKVHTKYLKKSLGEIKTILKILFPVGLMTGAGIIFYFIYFDSMVLAVPGVSLSSKASPFYQHIHQFLCLEISIIILTIPDAVLISIGFYLIAVLNIFRDIIQHIKKFDFSDKERVLIQLHKFHCNILDKFSIFCNLFYFTIAIQIATSVVFVFCIFFLILSKEYIAFIPYFLAIFGQFGSVCIFGELMFSKTQRLSTELYLTNWYELDLDEQKILLMMMYMSQKALGLKAAGMYDINLKMFIEVVKAGVSFCTILYTLT</sequence>
<dbReference type="VEuPathDB" id="VectorBase:PPAPM1_002956"/>
<evidence type="ECO:0000256" key="8">
    <source>
        <dbReference type="ARBA" id="ARBA00023170"/>
    </source>
</evidence>
<feature type="transmembrane region" description="Helical" evidence="10">
    <location>
        <begin position="253"/>
        <end position="278"/>
    </location>
</feature>
<feature type="transmembrane region" description="Helical" evidence="10">
    <location>
        <begin position="284"/>
        <end position="306"/>
    </location>
</feature>
<keyword evidence="3 10" id="KW-0716">Sensory transduction</keyword>
<dbReference type="EnsemblMetazoa" id="PPAI013288-RA">
    <property type="protein sequence ID" value="PPAI013288-PA"/>
    <property type="gene ID" value="PPAI013288"/>
</dbReference>
<organism evidence="11 12">
    <name type="scientific">Phlebotomus papatasi</name>
    <name type="common">Sandfly</name>
    <dbReference type="NCBI Taxonomy" id="29031"/>
    <lineage>
        <taxon>Eukaryota</taxon>
        <taxon>Metazoa</taxon>
        <taxon>Ecdysozoa</taxon>
        <taxon>Arthropoda</taxon>
        <taxon>Hexapoda</taxon>
        <taxon>Insecta</taxon>
        <taxon>Pterygota</taxon>
        <taxon>Neoptera</taxon>
        <taxon>Endopterygota</taxon>
        <taxon>Diptera</taxon>
        <taxon>Nematocera</taxon>
        <taxon>Psychodoidea</taxon>
        <taxon>Psychodidae</taxon>
        <taxon>Phlebotomus</taxon>
        <taxon>Phlebotomus</taxon>
    </lineage>
</organism>
<keyword evidence="6 10" id="KW-1133">Transmembrane helix</keyword>